<evidence type="ECO:0000259" key="9">
    <source>
        <dbReference type="Pfam" id="PF04551"/>
    </source>
</evidence>
<keyword evidence="2 8" id="KW-0479">Metal-binding</keyword>
<keyword evidence="12" id="KW-1185">Reference proteome</keyword>
<dbReference type="Pfam" id="PF04551">
    <property type="entry name" value="GcpE"/>
    <property type="match status" value="1"/>
</dbReference>
<dbReference type="InterPro" id="IPR045854">
    <property type="entry name" value="NO2/SO3_Rdtase_4Fe4S_sf"/>
</dbReference>
<comment type="cofactor">
    <cofactor evidence="8">
        <name>[4Fe-4S] cluster</name>
        <dbReference type="ChEBI" id="CHEBI:49883"/>
    </cofactor>
    <text evidence="8">Binds 1 [4Fe-4S] cluster.</text>
</comment>
<dbReference type="EMBL" id="QYCN01000021">
    <property type="protein sequence ID" value="RIY08637.1"/>
    <property type="molecule type" value="Genomic_DNA"/>
</dbReference>
<dbReference type="PANTHER" id="PTHR30454">
    <property type="entry name" value="4-HYDROXY-3-METHYLBUT-2-EN-1-YL DIPHOSPHATE SYNTHASE"/>
    <property type="match status" value="1"/>
</dbReference>
<comment type="catalytic activity">
    <reaction evidence="7">
        <text>(2E)-4-hydroxy-3-methylbut-2-enyl diphosphate + 2 oxidized [2Fe-2S]-[ferredoxin] + H2O = 2-C-methyl-D-erythritol 2,4-cyclic diphosphate + 2 reduced [2Fe-2S]-[ferredoxin] + H(+)</text>
        <dbReference type="Rhea" id="RHEA:26119"/>
        <dbReference type="Rhea" id="RHEA-COMP:10000"/>
        <dbReference type="Rhea" id="RHEA-COMP:10001"/>
        <dbReference type="ChEBI" id="CHEBI:15377"/>
        <dbReference type="ChEBI" id="CHEBI:15378"/>
        <dbReference type="ChEBI" id="CHEBI:33737"/>
        <dbReference type="ChEBI" id="CHEBI:33738"/>
        <dbReference type="ChEBI" id="CHEBI:58483"/>
        <dbReference type="ChEBI" id="CHEBI:128753"/>
        <dbReference type="EC" id="1.17.7.1"/>
    </reaction>
</comment>
<dbReference type="InterPro" id="IPR058578">
    <property type="entry name" value="IspG_TIM"/>
</dbReference>
<dbReference type="InterPro" id="IPR004588">
    <property type="entry name" value="IspG_bac-typ"/>
</dbReference>
<evidence type="ECO:0000313" key="12">
    <source>
        <dbReference type="Proteomes" id="UP000284250"/>
    </source>
</evidence>
<comment type="function">
    <text evidence="8">Converts 2C-methyl-D-erythritol 2,4-cyclodiphosphate (ME-2,4cPP) into 1-hydroxy-2-methyl-2-(E)-butenyl 4-diphosphate.</text>
</comment>
<comment type="caution">
    <text evidence="11">The sequence shown here is derived from an EMBL/GenBank/DDBJ whole genome shotgun (WGS) entry which is preliminary data.</text>
</comment>
<dbReference type="GO" id="GO:0005506">
    <property type="term" value="F:iron ion binding"/>
    <property type="evidence" value="ECO:0007669"/>
    <property type="project" value="InterPro"/>
</dbReference>
<evidence type="ECO:0000256" key="6">
    <source>
        <dbReference type="ARBA" id="ARBA00023229"/>
    </source>
</evidence>
<evidence type="ECO:0000313" key="11">
    <source>
        <dbReference type="EMBL" id="RIY08637.1"/>
    </source>
</evidence>
<feature type="domain" description="IspG C-terminal" evidence="10">
    <location>
        <begin position="609"/>
        <end position="697"/>
    </location>
</feature>
<dbReference type="FunFam" id="3.30.413.10:FF:000006">
    <property type="entry name" value="4-hydroxy-3-methylbut-2-en-1-yl diphosphate synthase (flavodoxin)"/>
    <property type="match status" value="1"/>
</dbReference>
<dbReference type="UniPathway" id="UPA00056">
    <property type="reaction ID" value="UER00096"/>
</dbReference>
<dbReference type="PANTHER" id="PTHR30454:SF0">
    <property type="entry name" value="4-HYDROXY-3-METHYLBUT-2-EN-1-YL DIPHOSPHATE SYNTHASE (FERREDOXIN), CHLOROPLASTIC"/>
    <property type="match status" value="1"/>
</dbReference>
<keyword evidence="6 8" id="KW-0414">Isoprene biosynthesis</keyword>
<dbReference type="NCBIfam" id="TIGR00612">
    <property type="entry name" value="ispG_gcpE"/>
    <property type="match status" value="1"/>
</dbReference>
<evidence type="ECO:0000256" key="7">
    <source>
        <dbReference type="ARBA" id="ARBA00051119"/>
    </source>
</evidence>
<dbReference type="GO" id="GO:0051539">
    <property type="term" value="F:4 iron, 4 sulfur cluster binding"/>
    <property type="evidence" value="ECO:0007669"/>
    <property type="project" value="UniProtKB-UniRule"/>
</dbReference>
<evidence type="ECO:0000256" key="5">
    <source>
        <dbReference type="ARBA" id="ARBA00023014"/>
    </source>
</evidence>
<feature type="binding site" evidence="8">
    <location>
        <position position="613"/>
    </location>
    <ligand>
        <name>[4Fe-4S] cluster</name>
        <dbReference type="ChEBI" id="CHEBI:49883"/>
    </ligand>
</feature>
<proteinExistence type="inferred from homology"/>
<comment type="pathway">
    <text evidence="8">Isoprenoid biosynthesis; isopentenyl diphosphate biosynthesis via DXP pathway; isopentenyl diphosphate from 1-deoxy-D-xylulose 5-phosphate: step 5/6.</text>
</comment>
<feature type="domain" description="IspG TIM-barrel" evidence="9">
    <location>
        <begin position="18"/>
        <end position="286"/>
    </location>
</feature>
<dbReference type="EC" id="1.17.7.3" evidence="8"/>
<evidence type="ECO:0000256" key="8">
    <source>
        <dbReference type="HAMAP-Rule" id="MF_00159"/>
    </source>
</evidence>
<keyword evidence="4 8" id="KW-0408">Iron</keyword>
<evidence type="ECO:0000256" key="3">
    <source>
        <dbReference type="ARBA" id="ARBA00023002"/>
    </source>
</evidence>
<dbReference type="SUPFAM" id="SSF56014">
    <property type="entry name" value="Nitrite and sulphite reductase 4Fe-4S domain-like"/>
    <property type="match status" value="1"/>
</dbReference>
<reference evidence="11 12" key="1">
    <citation type="submission" date="2019-01" db="EMBL/GenBank/DDBJ databases">
        <title>Hymenobacter humicola sp. nov., isolated from soils in Antarctica.</title>
        <authorList>
            <person name="Sedlacek I."/>
            <person name="Holochova P."/>
            <person name="Kralova S."/>
            <person name="Pantucek R."/>
            <person name="Stankova E."/>
            <person name="Vrbovska V."/>
            <person name="Kristofova L."/>
            <person name="Svec P."/>
            <person name="Busse H.-J."/>
        </authorList>
    </citation>
    <scope>NUCLEOTIDE SEQUENCE [LARGE SCALE GENOMIC DNA]</scope>
    <source>
        <strain evidence="11 12">CCM 8852</strain>
    </source>
</reference>
<dbReference type="FunFam" id="3.20.20.20:FF:000005">
    <property type="entry name" value="4-hydroxy-3-methylbut-2-en-1-yl diphosphate synthase (flavodoxin)"/>
    <property type="match status" value="1"/>
</dbReference>
<evidence type="ECO:0000259" key="10">
    <source>
        <dbReference type="Pfam" id="PF26540"/>
    </source>
</evidence>
<dbReference type="OrthoDB" id="9803214at2"/>
<dbReference type="GO" id="GO:0016114">
    <property type="term" value="P:terpenoid biosynthetic process"/>
    <property type="evidence" value="ECO:0007669"/>
    <property type="project" value="InterPro"/>
</dbReference>
<dbReference type="Gene3D" id="3.30.413.10">
    <property type="entry name" value="Sulfite Reductase Hemoprotein, domain 1"/>
    <property type="match status" value="1"/>
</dbReference>
<name>A0A418QTT3_9BACT</name>
<dbReference type="InterPro" id="IPR011005">
    <property type="entry name" value="Dihydropteroate_synth-like_sf"/>
</dbReference>
<dbReference type="Proteomes" id="UP000284250">
    <property type="component" value="Unassembled WGS sequence"/>
</dbReference>
<comment type="similarity">
    <text evidence="8">Belongs to the IspG family.</text>
</comment>
<feature type="binding site" evidence="8">
    <location>
        <position position="647"/>
    </location>
    <ligand>
        <name>[4Fe-4S] cluster</name>
        <dbReference type="ChEBI" id="CHEBI:49883"/>
    </ligand>
</feature>
<organism evidence="11 12">
    <name type="scientific">Hymenobacter rubripertinctus</name>
    <dbReference type="NCBI Taxonomy" id="2029981"/>
    <lineage>
        <taxon>Bacteria</taxon>
        <taxon>Pseudomonadati</taxon>
        <taxon>Bacteroidota</taxon>
        <taxon>Cytophagia</taxon>
        <taxon>Cytophagales</taxon>
        <taxon>Hymenobacteraceae</taxon>
        <taxon>Hymenobacter</taxon>
    </lineage>
</organism>
<sequence length="714" mass="79208">MNTTYCPSLTEYKRRLSREVKIGDLPMGGLNPIRVQSMTTVDTMDTMGSVEQTLRMVEAGCEYVRITAPSTKEAQNLLEIKKELRKRGCTVPLIADIHFTPNAAELAARIVEKVRVNPGNYADKKKFDLIEYTDASYAAEVERIRERFRPLVQICKQYGTAMRIGTNHGSLSDRILSRYGDTPLGMVESALEFLRLCEEENYYDVVLSMKASNTQVMVQAYRLLVQKLNAEGLQPYPLHLGVTEAGEAEDGRIKSAVGIGTLLEDGLGDTVRVSLTEAPEAEAPVARALIDRYTHRAEQADPIPALAVSLELLADSSPLNEADSHQLPATSSNKNEAISYQLPANSLNKNEADNEQLTTDNSTYNPFQYHRRVTREVLNFGGLNVPRVVVDFSRLPGLEYADLRAAGHLYSAFLDKFQMSDLGADYLYSGQRPVPFMLPNGLREMVDYSAWLDAGQRPEHYPVLTPAEYAAAGARHPALNFVFQNLASLTPPTLAQLRQDATAVIILYTDNAHAMPEIRRAFFELLNHDVPNPVVINRQYPALTPEQTQLYAATDVGGLLLDGFGDGVVLSTELLPERPKAEWLTVLDQLNQLSFGILQAARTRMSKTEYISCPSCGRTLFDLQETTAMIRQRTDHLKGVKIGIMGCIVNGPGEMADADYGYVGVGKGKIALYRGQEVIKKSVPEAQAVDQLIDLMREDGRWVEKEFLEQPVVG</sequence>
<feature type="binding site" evidence="8">
    <location>
        <position position="616"/>
    </location>
    <ligand>
        <name>[4Fe-4S] cluster</name>
        <dbReference type="ChEBI" id="CHEBI:49883"/>
    </ligand>
</feature>
<dbReference type="PIRSF" id="PIRSF037336">
    <property type="entry name" value="IspG_like"/>
    <property type="match status" value="1"/>
</dbReference>
<comment type="catalytic activity">
    <reaction evidence="8">
        <text>(2E)-4-hydroxy-3-methylbut-2-enyl diphosphate + oxidized [flavodoxin] + H2O + 2 H(+) = 2-C-methyl-D-erythritol 2,4-cyclic diphosphate + reduced [flavodoxin]</text>
        <dbReference type="Rhea" id="RHEA:43604"/>
        <dbReference type="Rhea" id="RHEA-COMP:10622"/>
        <dbReference type="Rhea" id="RHEA-COMP:10623"/>
        <dbReference type="ChEBI" id="CHEBI:15377"/>
        <dbReference type="ChEBI" id="CHEBI:15378"/>
        <dbReference type="ChEBI" id="CHEBI:57618"/>
        <dbReference type="ChEBI" id="CHEBI:58210"/>
        <dbReference type="ChEBI" id="CHEBI:58483"/>
        <dbReference type="ChEBI" id="CHEBI:128753"/>
        <dbReference type="EC" id="1.17.7.3"/>
    </reaction>
</comment>
<dbReference type="AlphaFoldDB" id="A0A418QTT3"/>
<dbReference type="HAMAP" id="MF_00159">
    <property type="entry name" value="IspG"/>
    <property type="match status" value="1"/>
</dbReference>
<dbReference type="InterPro" id="IPR017178">
    <property type="entry name" value="IspG_atypical"/>
</dbReference>
<evidence type="ECO:0000256" key="2">
    <source>
        <dbReference type="ARBA" id="ARBA00022723"/>
    </source>
</evidence>
<dbReference type="GO" id="GO:0019288">
    <property type="term" value="P:isopentenyl diphosphate biosynthetic process, methylerythritol 4-phosphate pathway"/>
    <property type="evidence" value="ECO:0007669"/>
    <property type="project" value="UniProtKB-UniRule"/>
</dbReference>
<dbReference type="RefSeq" id="WP_119656438.1">
    <property type="nucleotide sequence ID" value="NZ_JBHUOI010000024.1"/>
</dbReference>
<evidence type="ECO:0000256" key="4">
    <source>
        <dbReference type="ARBA" id="ARBA00023004"/>
    </source>
</evidence>
<keyword evidence="1 8" id="KW-0004">4Fe-4S</keyword>
<dbReference type="InterPro" id="IPR058579">
    <property type="entry name" value="IspG_C"/>
</dbReference>
<accession>A0A418QTT3</accession>
<dbReference type="GO" id="GO:0141197">
    <property type="term" value="F:4-hydroxy-3-methylbut-2-enyl-diphosphate synthase activity (flavodoxin)"/>
    <property type="evidence" value="ECO:0007669"/>
    <property type="project" value="UniProtKB-EC"/>
</dbReference>
<dbReference type="Gene3D" id="3.20.20.20">
    <property type="entry name" value="Dihydropteroate synthase-like"/>
    <property type="match status" value="1"/>
</dbReference>
<feature type="binding site" evidence="8">
    <location>
        <position position="654"/>
    </location>
    <ligand>
        <name>[4Fe-4S] cluster</name>
        <dbReference type="ChEBI" id="CHEBI:49883"/>
    </ligand>
</feature>
<dbReference type="Pfam" id="PF26540">
    <property type="entry name" value="GcpE_C"/>
    <property type="match status" value="1"/>
</dbReference>
<gene>
    <name evidence="8 11" type="primary">ispG</name>
    <name evidence="11" type="ORF">D0T11_14080</name>
</gene>
<keyword evidence="5 8" id="KW-0411">Iron-sulfur</keyword>
<keyword evidence="3 8" id="KW-0560">Oxidoreductase</keyword>
<evidence type="ECO:0000256" key="1">
    <source>
        <dbReference type="ARBA" id="ARBA00022485"/>
    </source>
</evidence>
<protein>
    <recommendedName>
        <fullName evidence="8">4-hydroxy-3-methylbut-2-en-1-yl diphosphate synthase (flavodoxin)</fullName>
        <ecNumber evidence="8">1.17.7.3</ecNumber>
    </recommendedName>
    <alternativeName>
        <fullName evidence="8">1-hydroxy-2-methyl-2-(E)-butenyl 4-diphosphate synthase</fullName>
    </alternativeName>
</protein>
<dbReference type="GO" id="GO:0046429">
    <property type="term" value="F:4-hydroxy-3-methylbut-2-en-1-yl diphosphate synthase activity (ferredoxin)"/>
    <property type="evidence" value="ECO:0007669"/>
    <property type="project" value="UniProtKB-UniRule"/>
</dbReference>